<dbReference type="InterPro" id="IPR009091">
    <property type="entry name" value="RCC1/BLIP-II"/>
</dbReference>
<dbReference type="Pfam" id="PF08241">
    <property type="entry name" value="Methyltransf_11"/>
    <property type="match status" value="1"/>
</dbReference>
<evidence type="ECO:0000256" key="7">
    <source>
        <dbReference type="ARBA" id="ARBA00023136"/>
    </source>
</evidence>
<dbReference type="InterPro" id="IPR013216">
    <property type="entry name" value="Methyltransf_11"/>
</dbReference>
<evidence type="ECO:0000313" key="10">
    <source>
        <dbReference type="EMBL" id="OLP95848.1"/>
    </source>
</evidence>
<feature type="transmembrane region" description="Helical" evidence="8">
    <location>
        <begin position="1427"/>
        <end position="1450"/>
    </location>
</feature>
<dbReference type="InterPro" id="IPR003439">
    <property type="entry name" value="ABC_transporter-like_ATP-bd"/>
</dbReference>
<dbReference type="InterPro" id="IPR013525">
    <property type="entry name" value="ABC2_TM"/>
</dbReference>
<feature type="domain" description="ABC transporter" evidence="9">
    <location>
        <begin position="409"/>
        <end position="657"/>
    </location>
</feature>
<protein>
    <submittedName>
        <fullName evidence="10">ATP-binding cassette sub-family G member 1</fullName>
    </submittedName>
</protein>
<feature type="transmembrane region" description="Helical" evidence="8">
    <location>
        <begin position="771"/>
        <end position="792"/>
    </location>
</feature>
<evidence type="ECO:0000256" key="2">
    <source>
        <dbReference type="ARBA" id="ARBA00022448"/>
    </source>
</evidence>
<dbReference type="GO" id="GO:0005524">
    <property type="term" value="F:ATP binding"/>
    <property type="evidence" value="ECO:0007669"/>
    <property type="project" value="UniProtKB-KW"/>
</dbReference>
<evidence type="ECO:0000256" key="3">
    <source>
        <dbReference type="ARBA" id="ARBA00022692"/>
    </source>
</evidence>
<dbReference type="GO" id="GO:0140359">
    <property type="term" value="F:ABC-type transporter activity"/>
    <property type="evidence" value="ECO:0007669"/>
    <property type="project" value="InterPro"/>
</dbReference>
<dbReference type="GO" id="GO:0016887">
    <property type="term" value="F:ATP hydrolysis activity"/>
    <property type="evidence" value="ECO:0007669"/>
    <property type="project" value="InterPro"/>
</dbReference>
<dbReference type="InterPro" id="IPR050352">
    <property type="entry name" value="ABCG_transporters"/>
</dbReference>
<dbReference type="Pfam" id="PF01061">
    <property type="entry name" value="ABC2_membrane"/>
    <property type="match status" value="1"/>
</dbReference>
<comment type="subcellular location">
    <subcellularLocation>
        <location evidence="1">Membrane</location>
        <topology evidence="1">Multi-pass membrane protein</topology>
    </subcellularLocation>
</comment>
<keyword evidence="11" id="KW-1185">Reference proteome</keyword>
<dbReference type="CDD" id="cd03213">
    <property type="entry name" value="ABCG_EPDR"/>
    <property type="match status" value="1"/>
</dbReference>
<dbReference type="GO" id="GO:0008757">
    <property type="term" value="F:S-adenosylmethionine-dependent methyltransferase activity"/>
    <property type="evidence" value="ECO:0007669"/>
    <property type="project" value="InterPro"/>
</dbReference>
<gene>
    <name evidence="10" type="primary">Abcg1</name>
    <name evidence="10" type="ORF">AK812_SmicGene21967</name>
</gene>
<dbReference type="SUPFAM" id="SSF52540">
    <property type="entry name" value="P-loop containing nucleoside triphosphate hydrolases"/>
    <property type="match status" value="1"/>
</dbReference>
<reference evidence="10 11" key="1">
    <citation type="submission" date="2016-02" db="EMBL/GenBank/DDBJ databases">
        <title>Genome analysis of coral dinoflagellate symbionts highlights evolutionary adaptations to a symbiotic lifestyle.</title>
        <authorList>
            <person name="Aranda M."/>
            <person name="Li Y."/>
            <person name="Liew Y.J."/>
            <person name="Baumgarten S."/>
            <person name="Simakov O."/>
            <person name="Wilson M."/>
            <person name="Piel J."/>
            <person name="Ashoor H."/>
            <person name="Bougouffa S."/>
            <person name="Bajic V.B."/>
            <person name="Ryu T."/>
            <person name="Ravasi T."/>
            <person name="Bayer T."/>
            <person name="Micklem G."/>
            <person name="Kim H."/>
            <person name="Bhak J."/>
            <person name="Lajeunesse T.C."/>
            <person name="Voolstra C.R."/>
        </authorList>
    </citation>
    <scope>NUCLEOTIDE SEQUENCE [LARGE SCALE GENOMIC DNA]</scope>
    <source>
        <strain evidence="10 11">CCMP2467</strain>
    </source>
</reference>
<dbReference type="CDD" id="cd02440">
    <property type="entry name" value="AdoMet_MTases"/>
    <property type="match status" value="1"/>
</dbReference>
<feature type="transmembrane region" description="Helical" evidence="8">
    <location>
        <begin position="848"/>
        <end position="869"/>
    </location>
</feature>
<evidence type="ECO:0000256" key="5">
    <source>
        <dbReference type="ARBA" id="ARBA00022840"/>
    </source>
</evidence>
<dbReference type="EMBL" id="LSRX01000488">
    <property type="protein sequence ID" value="OLP95848.1"/>
    <property type="molecule type" value="Genomic_DNA"/>
</dbReference>
<evidence type="ECO:0000259" key="9">
    <source>
        <dbReference type="PROSITE" id="PS50893"/>
    </source>
</evidence>
<dbReference type="SUPFAM" id="SSF50985">
    <property type="entry name" value="RCC1/BLIP-II"/>
    <property type="match status" value="2"/>
</dbReference>
<keyword evidence="3 8" id="KW-0812">Transmembrane</keyword>
<dbReference type="Gene3D" id="3.40.50.150">
    <property type="entry name" value="Vaccinia Virus protein VP39"/>
    <property type="match status" value="1"/>
</dbReference>
<evidence type="ECO:0000256" key="4">
    <source>
        <dbReference type="ARBA" id="ARBA00022741"/>
    </source>
</evidence>
<dbReference type="SMART" id="SM00382">
    <property type="entry name" value="AAA"/>
    <property type="match status" value="1"/>
</dbReference>
<proteinExistence type="predicted"/>
<comment type="caution">
    <text evidence="10">The sequence shown here is derived from an EMBL/GenBank/DDBJ whole genome shotgun (WGS) entry which is preliminary data.</text>
</comment>
<dbReference type="GO" id="GO:0016020">
    <property type="term" value="C:membrane"/>
    <property type="evidence" value="ECO:0007669"/>
    <property type="project" value="UniProtKB-SubCell"/>
</dbReference>
<dbReference type="OrthoDB" id="184675at2759"/>
<dbReference type="Proteomes" id="UP000186817">
    <property type="component" value="Unassembled WGS sequence"/>
</dbReference>
<dbReference type="Pfam" id="PF00005">
    <property type="entry name" value="ABC_tran"/>
    <property type="match status" value="1"/>
</dbReference>
<evidence type="ECO:0000313" key="11">
    <source>
        <dbReference type="Proteomes" id="UP000186817"/>
    </source>
</evidence>
<keyword evidence="2" id="KW-0813">Transport</keyword>
<keyword evidence="6 8" id="KW-1133">Transmembrane helix</keyword>
<dbReference type="Gene3D" id="3.40.50.300">
    <property type="entry name" value="P-loop containing nucleotide triphosphate hydrolases"/>
    <property type="match status" value="1"/>
</dbReference>
<name>A0A1Q9DL13_SYMMI</name>
<dbReference type="InterPro" id="IPR027417">
    <property type="entry name" value="P-loop_NTPase"/>
</dbReference>
<accession>A0A1Q9DL13</accession>
<dbReference type="PANTHER" id="PTHR48041">
    <property type="entry name" value="ABC TRANSPORTER G FAMILY MEMBER 28"/>
    <property type="match status" value="1"/>
</dbReference>
<evidence type="ECO:0000256" key="1">
    <source>
        <dbReference type="ARBA" id="ARBA00004141"/>
    </source>
</evidence>
<dbReference type="PANTHER" id="PTHR48041:SF139">
    <property type="entry name" value="PROTEIN SCARLET"/>
    <property type="match status" value="1"/>
</dbReference>
<sequence length="1457" mass="156879">MLLQENWLLATGEPSLSEKRETVAMITGAHALNEVGVLRSFHVREALMRCMLAISPRAPILEAHPRDLRISHALRPPGPSAMSYVDAGWLPPPSESEHSDAEDQAHVDGLPNYGDVHFWTEVYTQQRGREMAPKEWLVSYSHFVAQGWLRFFPSKAARILDLGCGDSEFMSEAYDDGYEDITGVDIVPAVLDNMKQLNASRRPGIKYEQADARELSLFPDGSFDVVFDKSTLDALKCAGQDATSQMSSEIHRILSSDGVSFLIVLSMKEVYLCVSLNTPEEAQPAIEHTAHEDRGWDVQVLVCENERYDGSDGPPKHLYMYVARKALSKPVCRIPLLCPGVNDACELLRYAVPEKQGLSLVFASESPPPGVQKATCGHLQKTVGAFGAAKRFAAMAVEGETAVKIASTFSWQDVSMTVQKGKKQEKQILSNISGSLSSGKVCALMGPSGAGKTSLLNVLAARIRTRGTTEVSGNITLDGQPITGSTLRKRIAYVMQQDILVPTQTVRESLWFSANLRLPKSYSMKDKKELVEKMLIDLGLVKCADTFIGDDMIRGVSGGEKKRTCVGIELIMKPKLIFLDEPTSGLDSYAAHNVILKLEELASKEGCNVLCTIHQPSSEVFHLFNKVMLLRSGKLFFFGGVSGLSEQLHSVNKGCPNEFNLADHVMFLLQTEAESELDSMQAKMIMETPAAAATPDVPHDKSVMTKTMEGATAGFLTQLMALTKREAQNIWRDKPGLIASIIIPVILNVFFAAIFYQVGDITLDNYDPRSHFGGMTQVAIGGMFGAAQPLLLKFPLDRGIFLREYATSTYGSAAYFLSKTMVELPQSFLNAVITWTAAYFLMGLRGQFMIYVLVFWVTGVAAASTAVLVGCLAANAEVAQQAAPAVFVPQLLFAGFFITTEQIPAWLRWASYLCALKYGMNLNILNEFGPDATSSWPDIYTFNPATVGLLSGRTTTVQADLEEAVGTLKRRAETALEVGKGQLVHSSGGVLDVLAPIKRARLQDGDSLVLHIIRVQVQATRGAFAAVLSDGSFMTWGYPDEGADSSDVQGPLMNAQQIQHAQSAFAAILRDGSVVTWGDAERGGDSSDVQDQLKNVQQIQATGSAFAAILDDGSVVTWGRSEYGGDSSSVQAQLQNVQQIQASDGAFAAILGDGSVVTWGDAGHGGDSSAVQNQLKNVQQVQATGGDHGGAFAAILGDGSVVTWGDASYGGDSSAVQNQLKNVQQVQAAGGDFDGAFAAILADGSVVTWGDASYGGDSSAVQNQLKNVQQVQATCSAFAAVLDDGSVVTWGDADYGGDSSAVQSQLKNVQQIQASSNAFAAILGDGSVVTWGDAEDGGDSSSVRTQLQNVQQIQASHGAFVAILGDGSVVTWGLEQEDKAEDGEEDRLEEEDEEEEACPRLCMKDVPLKATVNAEFVVRNSIDPDHVWVYVGILLAIIVVVRMLSILALARRAAAFF</sequence>
<keyword evidence="7 8" id="KW-0472">Membrane</keyword>
<dbReference type="InterPro" id="IPR003593">
    <property type="entry name" value="AAA+_ATPase"/>
</dbReference>
<feature type="transmembrane region" description="Helical" evidence="8">
    <location>
        <begin position="737"/>
        <end position="759"/>
    </location>
</feature>
<dbReference type="PROSITE" id="PS50893">
    <property type="entry name" value="ABC_TRANSPORTER_2"/>
    <property type="match status" value="1"/>
</dbReference>
<keyword evidence="4" id="KW-0547">Nucleotide-binding</keyword>
<keyword evidence="5 10" id="KW-0067">ATP-binding</keyword>
<dbReference type="InterPro" id="IPR029063">
    <property type="entry name" value="SAM-dependent_MTases_sf"/>
</dbReference>
<dbReference type="Gene3D" id="2.130.10.30">
    <property type="entry name" value="Regulator of chromosome condensation 1/beta-lactamase-inhibitor protein II"/>
    <property type="match status" value="2"/>
</dbReference>
<evidence type="ECO:0000256" key="6">
    <source>
        <dbReference type="ARBA" id="ARBA00022989"/>
    </source>
</evidence>
<organism evidence="10 11">
    <name type="scientific">Symbiodinium microadriaticum</name>
    <name type="common">Dinoflagellate</name>
    <name type="synonym">Zooxanthella microadriatica</name>
    <dbReference type="NCBI Taxonomy" id="2951"/>
    <lineage>
        <taxon>Eukaryota</taxon>
        <taxon>Sar</taxon>
        <taxon>Alveolata</taxon>
        <taxon>Dinophyceae</taxon>
        <taxon>Suessiales</taxon>
        <taxon>Symbiodiniaceae</taxon>
        <taxon>Symbiodinium</taxon>
    </lineage>
</organism>
<evidence type="ECO:0000256" key="8">
    <source>
        <dbReference type="SAM" id="Phobius"/>
    </source>
</evidence>
<dbReference type="SUPFAM" id="SSF53335">
    <property type="entry name" value="S-adenosyl-L-methionine-dependent methyltransferases"/>
    <property type="match status" value="1"/>
</dbReference>